<proteinExistence type="predicted"/>
<dbReference type="Gene3D" id="1.20.1440.30">
    <property type="entry name" value="Biosynthetic Protein domain"/>
    <property type="match status" value="1"/>
</dbReference>
<organism evidence="1 2">
    <name type="scientific">Streptomonospora mangrovi</name>
    <dbReference type="NCBI Taxonomy" id="2883123"/>
    <lineage>
        <taxon>Bacteria</taxon>
        <taxon>Bacillati</taxon>
        <taxon>Actinomycetota</taxon>
        <taxon>Actinomycetes</taxon>
        <taxon>Streptosporangiales</taxon>
        <taxon>Nocardiopsidaceae</taxon>
        <taxon>Streptomonospora</taxon>
    </lineage>
</organism>
<dbReference type="Proteomes" id="UP001140076">
    <property type="component" value="Unassembled WGS sequence"/>
</dbReference>
<gene>
    <name evidence="1" type="ORF">LG943_03655</name>
</gene>
<dbReference type="Pfam" id="PF05139">
    <property type="entry name" value="Erythro_esteras"/>
    <property type="match status" value="1"/>
</dbReference>
<dbReference type="InterPro" id="IPR052036">
    <property type="entry name" value="Hydrolase/PRTase-associated"/>
</dbReference>
<comment type="caution">
    <text evidence="1">The sequence shown here is derived from an EMBL/GenBank/DDBJ whole genome shotgun (WGS) entry which is preliminary data.</text>
</comment>
<reference evidence="1" key="1">
    <citation type="submission" date="2021-10" db="EMBL/GenBank/DDBJ databases">
        <title>Streptomonospora sp. nov., isolated from mangrove soil.</title>
        <authorList>
            <person name="Chen X."/>
            <person name="Ge X."/>
            <person name="Liu W."/>
        </authorList>
    </citation>
    <scope>NUCLEOTIDE SEQUENCE</scope>
    <source>
        <strain evidence="1">S1-112</strain>
    </source>
</reference>
<keyword evidence="2" id="KW-1185">Reference proteome</keyword>
<accession>A0A9X3SCA3</accession>
<sequence length="455" mass="47347">MDTTSSPLSPAAPAALSPRAVRPLRTLDLDPDDSFADLEWLGDVVGGARVLALGETAHYNRESFQLRRRLLAYLVRRHGFTAYAMETGFAESARADAWVRGGAEPPARVQADGLTSLMGLWRPMRAHLEWMRAHNAGAARPVGFYGIDLPGSHVSLVPGLAAVDAYLAEADPGAGVEAALRAGAEAVAAASPFSAPAAMAAWARLPGAEREALVAGAAGVAERLRTGRERYVGRTGAAAFDRALRAAESTAALARMTAAMAGGDLNAVMEVREEALAATVEWVLEREERVVVAAHNGHVGRWPCAVPGAAPTDSMGMRLARALGTDYRVVGATAGAGHMLNVGADFGEGVLFAGMAPPAPGSLDALMAASCGGWPAGVDVRRLEGADAQALAAAAGQRAGNGEEYTDVAAAVAFDALVHLPRLSPAQVDAEALAWVPEEVRVPFTRWRESVVSTK</sequence>
<name>A0A9X3SCA3_9ACTN</name>
<dbReference type="Gene3D" id="3.30.1870.10">
    <property type="entry name" value="EreA-like, domain 2"/>
    <property type="match status" value="1"/>
</dbReference>
<dbReference type="InterPro" id="IPR007815">
    <property type="entry name" value="Emycin_Estase"/>
</dbReference>
<dbReference type="RefSeq" id="WP_270070716.1">
    <property type="nucleotide sequence ID" value="NZ_JAJAQC010000004.1"/>
</dbReference>
<dbReference type="GO" id="GO:0046677">
    <property type="term" value="P:response to antibiotic"/>
    <property type="evidence" value="ECO:0007669"/>
    <property type="project" value="InterPro"/>
</dbReference>
<protein>
    <submittedName>
        <fullName evidence="1">Erythromycin esterase family protein</fullName>
    </submittedName>
</protein>
<dbReference type="EMBL" id="JAJAQC010000004">
    <property type="protein sequence ID" value="MDA0563428.1"/>
    <property type="molecule type" value="Genomic_DNA"/>
</dbReference>
<dbReference type="AlphaFoldDB" id="A0A9X3SCA3"/>
<dbReference type="CDD" id="cd14728">
    <property type="entry name" value="Ere-like"/>
    <property type="match status" value="1"/>
</dbReference>
<dbReference type="SUPFAM" id="SSF159501">
    <property type="entry name" value="EreA/ChaN-like"/>
    <property type="match status" value="1"/>
</dbReference>
<dbReference type="PANTHER" id="PTHR31299">
    <property type="entry name" value="ESTERASE, PUTATIVE (AFU_ORTHOLOGUE AFUA_1G05850)-RELATED"/>
    <property type="match status" value="1"/>
</dbReference>
<dbReference type="Gene3D" id="3.40.1660.10">
    <property type="entry name" value="EreA-like (biosynthetic domain)"/>
    <property type="match status" value="1"/>
</dbReference>
<evidence type="ECO:0000313" key="2">
    <source>
        <dbReference type="Proteomes" id="UP001140076"/>
    </source>
</evidence>
<evidence type="ECO:0000313" key="1">
    <source>
        <dbReference type="EMBL" id="MDA0563428.1"/>
    </source>
</evidence>
<dbReference type="PANTHER" id="PTHR31299:SF0">
    <property type="entry name" value="ESTERASE, PUTATIVE (AFU_ORTHOLOGUE AFUA_1G05850)-RELATED"/>
    <property type="match status" value="1"/>
</dbReference>